<comment type="function">
    <text evidence="2 7">Catalyzes the formation of N(7)-methylguanine at position 46 (m7G46) in tRNA.</text>
</comment>
<evidence type="ECO:0000256" key="3">
    <source>
        <dbReference type="ARBA" id="ARBA00022603"/>
    </source>
</evidence>
<dbReference type="HAMAP" id="MF_01057">
    <property type="entry name" value="tRNA_methyltr_TrmB"/>
    <property type="match status" value="1"/>
</dbReference>
<dbReference type="CDD" id="cd02440">
    <property type="entry name" value="AdoMet_MTases"/>
    <property type="match status" value="1"/>
</dbReference>
<keyword evidence="9" id="KW-1185">Reference proteome</keyword>
<evidence type="ECO:0000256" key="2">
    <source>
        <dbReference type="ARBA" id="ARBA00003015"/>
    </source>
</evidence>
<dbReference type="PANTHER" id="PTHR23417">
    <property type="entry name" value="3-DEOXY-D-MANNO-OCTULOSONIC-ACID TRANSFERASE/TRNA GUANINE-N 7 - -METHYLTRANSFERASE"/>
    <property type="match status" value="1"/>
</dbReference>
<evidence type="ECO:0000256" key="7">
    <source>
        <dbReference type="HAMAP-Rule" id="MF_01057"/>
    </source>
</evidence>
<evidence type="ECO:0000313" key="9">
    <source>
        <dbReference type="Proteomes" id="UP001183817"/>
    </source>
</evidence>
<dbReference type="EMBL" id="JAVDYI010000001">
    <property type="protein sequence ID" value="MDR7359588.1"/>
    <property type="molecule type" value="Genomic_DNA"/>
</dbReference>
<keyword evidence="3 7" id="KW-0489">Methyltransferase</keyword>
<dbReference type="PROSITE" id="PS51625">
    <property type="entry name" value="SAM_MT_TRMB"/>
    <property type="match status" value="1"/>
</dbReference>
<dbReference type="InterPro" id="IPR003358">
    <property type="entry name" value="tRNA_(Gua-N-7)_MeTrfase_Trmb"/>
</dbReference>
<evidence type="ECO:0000256" key="5">
    <source>
        <dbReference type="ARBA" id="ARBA00022691"/>
    </source>
</evidence>
<feature type="binding site" evidence="7">
    <location>
        <position position="189"/>
    </location>
    <ligand>
        <name>S-adenosyl-L-methionine</name>
        <dbReference type="ChEBI" id="CHEBI:59789"/>
    </ligand>
</feature>
<dbReference type="PANTHER" id="PTHR23417:SF14">
    <property type="entry name" value="PENTACOTRIPEPTIDE-REPEAT REGION OF PRORP DOMAIN-CONTAINING PROTEIN"/>
    <property type="match status" value="1"/>
</dbReference>
<dbReference type="Gene3D" id="3.40.50.150">
    <property type="entry name" value="Vaccinia Virus protein VP39"/>
    <property type="match status" value="1"/>
</dbReference>
<evidence type="ECO:0000256" key="6">
    <source>
        <dbReference type="ARBA" id="ARBA00022694"/>
    </source>
</evidence>
<protein>
    <recommendedName>
        <fullName evidence="7">tRNA (guanine-N(7)-)-methyltransferase</fullName>
        <ecNumber evidence="7">2.1.1.33</ecNumber>
    </recommendedName>
    <alternativeName>
        <fullName evidence="7">tRNA (guanine(46)-N(7))-methyltransferase</fullName>
    </alternativeName>
    <alternativeName>
        <fullName evidence="7">tRNA(m7G46)-methyltransferase</fullName>
    </alternativeName>
</protein>
<proteinExistence type="inferred from homology"/>
<reference evidence="8 9" key="1">
    <citation type="submission" date="2023-07" db="EMBL/GenBank/DDBJ databases">
        <title>Sequencing the genomes of 1000 actinobacteria strains.</title>
        <authorList>
            <person name="Klenk H.-P."/>
        </authorList>
    </citation>
    <scope>NUCLEOTIDE SEQUENCE [LARGE SCALE GENOMIC DNA]</scope>
    <source>
        <strain evidence="8 9">DSM 20167</strain>
    </source>
</reference>
<feature type="binding site" evidence="7">
    <location>
        <position position="248"/>
    </location>
    <ligand>
        <name>substrate</name>
    </ligand>
</feature>
<evidence type="ECO:0000313" key="8">
    <source>
        <dbReference type="EMBL" id="MDR7359588.1"/>
    </source>
</evidence>
<keyword evidence="6 7" id="KW-0819">tRNA processing</keyword>
<evidence type="ECO:0000256" key="4">
    <source>
        <dbReference type="ARBA" id="ARBA00022679"/>
    </source>
</evidence>
<comment type="pathway">
    <text evidence="7">tRNA modification; N(7)-methylguanine-tRNA biosynthesis.</text>
</comment>
<comment type="caution">
    <text evidence="7">Lacks conserved residue(s) required for the propagation of feature annotation.</text>
</comment>
<keyword evidence="4 7" id="KW-0808">Transferase</keyword>
<comment type="catalytic activity">
    <reaction evidence="1 7">
        <text>guanosine(46) in tRNA + S-adenosyl-L-methionine = N(7)-methylguanosine(46) in tRNA + S-adenosyl-L-homocysteine</text>
        <dbReference type="Rhea" id="RHEA:42708"/>
        <dbReference type="Rhea" id="RHEA-COMP:10188"/>
        <dbReference type="Rhea" id="RHEA-COMP:10189"/>
        <dbReference type="ChEBI" id="CHEBI:57856"/>
        <dbReference type="ChEBI" id="CHEBI:59789"/>
        <dbReference type="ChEBI" id="CHEBI:74269"/>
        <dbReference type="ChEBI" id="CHEBI:74480"/>
        <dbReference type="EC" id="2.1.1.33"/>
    </reaction>
</comment>
<dbReference type="Proteomes" id="UP001183817">
    <property type="component" value="Unassembled WGS sequence"/>
</dbReference>
<dbReference type="InterPro" id="IPR055361">
    <property type="entry name" value="tRNA_methyltr_TrmB_bact"/>
</dbReference>
<name>A0ABU2BLR4_9MICC</name>
<dbReference type="InterPro" id="IPR029063">
    <property type="entry name" value="SAM-dependent_MTases_sf"/>
</dbReference>
<dbReference type="EC" id="2.1.1.33" evidence="7"/>
<feature type="binding site" evidence="7">
    <location>
        <begin position="315"/>
        <end position="318"/>
    </location>
    <ligand>
        <name>substrate</name>
    </ligand>
</feature>
<feature type="binding site" evidence="7">
    <location>
        <position position="162"/>
    </location>
    <ligand>
        <name>S-adenosyl-L-methionine</name>
        <dbReference type="ChEBI" id="CHEBI:59789"/>
    </ligand>
</feature>
<dbReference type="SUPFAM" id="SSF53335">
    <property type="entry name" value="S-adenosyl-L-methionine-dependent methyltransferases"/>
    <property type="match status" value="1"/>
</dbReference>
<feature type="binding site" evidence="7">
    <location>
        <position position="216"/>
    </location>
    <ligand>
        <name>substrate</name>
    </ligand>
</feature>
<feature type="binding site" evidence="7">
    <location>
        <position position="137"/>
    </location>
    <ligand>
        <name>S-adenosyl-L-methionine</name>
        <dbReference type="ChEBI" id="CHEBI:59789"/>
    </ligand>
</feature>
<organism evidence="8 9">
    <name type="scientific">Paeniglutamicibacter sulfureus</name>
    <dbReference type="NCBI Taxonomy" id="43666"/>
    <lineage>
        <taxon>Bacteria</taxon>
        <taxon>Bacillati</taxon>
        <taxon>Actinomycetota</taxon>
        <taxon>Actinomycetes</taxon>
        <taxon>Micrococcales</taxon>
        <taxon>Micrococcaceae</taxon>
        <taxon>Paeniglutamicibacter</taxon>
    </lineage>
</organism>
<gene>
    <name evidence="7" type="primary">trmB</name>
    <name evidence="8" type="ORF">J2S64_003279</name>
</gene>
<feature type="binding site" evidence="7">
    <location>
        <position position="212"/>
    </location>
    <ligand>
        <name>S-adenosyl-L-methionine</name>
        <dbReference type="ChEBI" id="CHEBI:59789"/>
    </ligand>
</feature>
<dbReference type="NCBIfam" id="TIGR00091">
    <property type="entry name" value="tRNA (guanosine(46)-N7)-methyltransferase TrmB"/>
    <property type="match status" value="1"/>
</dbReference>
<comment type="caution">
    <text evidence="8">The sequence shown here is derived from an EMBL/GenBank/DDBJ whole genome shotgun (WGS) entry which is preliminary data.</text>
</comment>
<comment type="similarity">
    <text evidence="7">Belongs to the class I-like SAM-binding methyltransferase superfamily. TrmB family.</text>
</comment>
<dbReference type="GO" id="GO:0008176">
    <property type="term" value="F:tRNA (guanine(46)-N7)-methyltransferase activity"/>
    <property type="evidence" value="ECO:0007669"/>
    <property type="project" value="UniProtKB-EC"/>
</dbReference>
<dbReference type="Pfam" id="PF02390">
    <property type="entry name" value="Methyltransf_4"/>
    <property type="match status" value="1"/>
</dbReference>
<sequence length="337" mass="37484">MRSKEYAFVAITELMGPAGLGAGETYAHAAAGEARPVEVRESGTLKFATLNYMSIPPERKAPVSGRAVDDLSFYQTEPVSFVRRGSRLHGRRADAWERTAQKYIIEPPRNQADTSVAEGYEFDQQALYGRTAPLIVEIGSGLGEAMAFAASENRNKDFLAVEVYRPGLAALMVRVENNELTNVRAVQANAPEVLDSMLPAASADEIWVFFSDPWHKIRHHKRRLIKDTFVQKLERVLVPGGVVRLATDWSNYAEQIRDVFDAAPAFTNLHPGELSGEDSNLTRVRRLGLENEDRDPGFTDGRGGWAPRFEGRTLTSFEGKALKAGRLIFDLAYRKDL</sequence>
<accession>A0ABU2BLR4</accession>
<keyword evidence="5 7" id="KW-0949">S-adenosyl-L-methionine</keyword>
<evidence type="ECO:0000256" key="1">
    <source>
        <dbReference type="ARBA" id="ARBA00000142"/>
    </source>
</evidence>